<dbReference type="GO" id="GO:0016929">
    <property type="term" value="F:deSUMOylase activity"/>
    <property type="evidence" value="ECO:0007669"/>
    <property type="project" value="TreeGrafter"/>
</dbReference>
<dbReference type="PANTHER" id="PTHR12606">
    <property type="entry name" value="SENTRIN/SUMO-SPECIFIC PROTEASE"/>
    <property type="match status" value="1"/>
</dbReference>
<evidence type="ECO:0000256" key="1">
    <source>
        <dbReference type="ARBA" id="ARBA00005234"/>
    </source>
</evidence>
<evidence type="ECO:0000313" key="7">
    <source>
        <dbReference type="Proteomes" id="UP000510647"/>
    </source>
</evidence>
<organism evidence="6 7">
    <name type="scientific">Torulaspora globosa</name>
    <dbReference type="NCBI Taxonomy" id="48254"/>
    <lineage>
        <taxon>Eukaryota</taxon>
        <taxon>Fungi</taxon>
        <taxon>Dikarya</taxon>
        <taxon>Ascomycota</taxon>
        <taxon>Saccharomycotina</taxon>
        <taxon>Saccharomycetes</taxon>
        <taxon>Saccharomycetales</taxon>
        <taxon>Saccharomycetaceae</taxon>
        <taxon>Torulaspora</taxon>
    </lineage>
</organism>
<dbReference type="GO" id="GO:0005634">
    <property type="term" value="C:nucleus"/>
    <property type="evidence" value="ECO:0007669"/>
    <property type="project" value="TreeGrafter"/>
</dbReference>
<sequence>MSVDTLNRLKTDNYYKPVFSTVSTFRSTNVPIFSSKRSMNRGFEELPRRCFSANDVDLRQTGGEVRQEGLLKGISSSFFEIGKTVLRKWTGSSGSMGESMNEKSGVKRPSEVDFTLFPKKRKDRLKDNEIFGRDLDEGARLNTEQLQFSKDPFKWNDWQGEIPGTEAEVDEKPTQYGTSLVRSGRKSRRMTNLKPIGSKEATDEVNYLRMIFNGHYQLPKILEDERENQLKMLRSDAEPQLRTSIVDLAKRIKDILLENAGTRRSKEDDDLVILRERKINSLDKKRNEYEQRRLKFNRPLLHIDAEFKNYRKLLEERQQILDKVKEKKELGKQRNLVPQLKSDEIAFVQKTLARKDNAVLSNKGNFEVTVRDFKTLTPRRWLNDTIIEFFMKEIETSNKRIVAFNSFFYTTLSERGYQGVRRWMKKKKVQINELDKVFVPINLNQSHWALGMIDITKRRIVYVDSLSNGPNAVSFAILSDLRDYVINESKNTLGSDFELQNIKCPQQPNGFDCGIYLCMNTLYLSQDSSLTFTQNDAVRMRIYIAHLVLKK</sequence>
<dbReference type="Gene3D" id="1.10.418.20">
    <property type="match status" value="1"/>
</dbReference>
<keyword evidence="2" id="KW-0645">Protease</keyword>
<dbReference type="OrthoDB" id="1939479at2759"/>
<dbReference type="AlphaFoldDB" id="A0A7H9HPH5"/>
<accession>A0A7H9HPH5</accession>
<evidence type="ECO:0000256" key="2">
    <source>
        <dbReference type="ARBA" id="ARBA00022670"/>
    </source>
</evidence>
<dbReference type="SUPFAM" id="SSF54001">
    <property type="entry name" value="Cysteine proteinases"/>
    <property type="match status" value="1"/>
</dbReference>
<dbReference type="InterPro" id="IPR038765">
    <property type="entry name" value="Papain-like_cys_pep_sf"/>
</dbReference>
<dbReference type="PROSITE" id="PS50600">
    <property type="entry name" value="ULP_PROTEASE"/>
    <property type="match status" value="1"/>
</dbReference>
<dbReference type="InterPro" id="IPR003653">
    <property type="entry name" value="Peptidase_C48_C"/>
</dbReference>
<dbReference type="Pfam" id="PF02902">
    <property type="entry name" value="Peptidase_C48"/>
    <property type="match status" value="1"/>
</dbReference>
<comment type="similarity">
    <text evidence="1">Belongs to the peptidase C48 family.</text>
</comment>
<evidence type="ECO:0000256" key="4">
    <source>
        <dbReference type="ARBA" id="ARBA00022807"/>
    </source>
</evidence>
<dbReference type="FunFam" id="3.30.310.130:FF:000008">
    <property type="entry name" value="Ubiquitin-like-specific protease 1"/>
    <property type="match status" value="1"/>
</dbReference>
<name>A0A7H9HPH5_9SACH</name>
<dbReference type="Gene3D" id="3.30.310.130">
    <property type="entry name" value="Ubiquitin-related"/>
    <property type="match status" value="1"/>
</dbReference>
<evidence type="ECO:0000259" key="5">
    <source>
        <dbReference type="PROSITE" id="PS50600"/>
    </source>
</evidence>
<dbReference type="GO" id="GO:0016926">
    <property type="term" value="P:protein desumoylation"/>
    <property type="evidence" value="ECO:0007669"/>
    <property type="project" value="TreeGrafter"/>
</dbReference>
<keyword evidence="7" id="KW-1185">Reference proteome</keyword>
<dbReference type="GO" id="GO:0006508">
    <property type="term" value="P:proteolysis"/>
    <property type="evidence" value="ECO:0007669"/>
    <property type="project" value="UniProtKB-KW"/>
</dbReference>
<dbReference type="Proteomes" id="UP000510647">
    <property type="component" value="Chromosome 2"/>
</dbReference>
<dbReference type="EMBL" id="CP059268">
    <property type="protein sequence ID" value="QLQ79273.1"/>
    <property type="molecule type" value="Genomic_DNA"/>
</dbReference>
<keyword evidence="3" id="KW-0378">Hydrolase</keyword>
<gene>
    <name evidence="6" type="ORF">HG537_0B06210</name>
</gene>
<keyword evidence="4" id="KW-0788">Thiol protease</keyword>
<dbReference type="PANTHER" id="PTHR12606:SF154">
    <property type="entry name" value="UBIQUITIN-LIKE-SPECIFIC PROTEASE 1"/>
    <property type="match status" value="1"/>
</dbReference>
<proteinExistence type="inferred from homology"/>
<feature type="domain" description="Ubiquitin-like protease family profile" evidence="5">
    <location>
        <begin position="366"/>
        <end position="524"/>
    </location>
</feature>
<protein>
    <recommendedName>
        <fullName evidence="5">Ubiquitin-like protease family profile domain-containing protein</fullName>
    </recommendedName>
</protein>
<evidence type="ECO:0000313" key="6">
    <source>
        <dbReference type="EMBL" id="QLQ79273.1"/>
    </source>
</evidence>
<reference evidence="6 7" key="1">
    <citation type="submission" date="2020-06" db="EMBL/GenBank/DDBJ databases">
        <title>The yeast mating-type switching endonuclease HO is a domesticated member of an unorthodox homing genetic element family.</title>
        <authorList>
            <person name="Coughlan A.Y."/>
            <person name="Lombardi L."/>
            <person name="Braun-Galleani S."/>
            <person name="Martos A.R."/>
            <person name="Galeote V."/>
            <person name="Bigey F."/>
            <person name="Dequin S."/>
            <person name="Byrne K.P."/>
            <person name="Wolfe K.H."/>
        </authorList>
    </citation>
    <scope>NUCLEOTIDE SEQUENCE [LARGE SCALE GENOMIC DNA]</scope>
    <source>
        <strain evidence="6 7">CBS2947</strain>
    </source>
</reference>
<evidence type="ECO:0000256" key="3">
    <source>
        <dbReference type="ARBA" id="ARBA00022801"/>
    </source>
</evidence>